<reference evidence="2 3" key="1">
    <citation type="submission" date="2014-04" db="EMBL/GenBank/DDBJ databases">
        <authorList>
            <consortium name="DOE Joint Genome Institute"/>
            <person name="Kuo A."/>
            <person name="Gay G."/>
            <person name="Dore J."/>
            <person name="Kohler A."/>
            <person name="Nagy L.G."/>
            <person name="Floudas D."/>
            <person name="Copeland A."/>
            <person name="Barry K.W."/>
            <person name="Cichocki N."/>
            <person name="Veneault-Fourrey C."/>
            <person name="LaButti K."/>
            <person name="Lindquist E.A."/>
            <person name="Lipzen A."/>
            <person name="Lundell T."/>
            <person name="Morin E."/>
            <person name="Murat C."/>
            <person name="Sun H."/>
            <person name="Tunlid A."/>
            <person name="Henrissat B."/>
            <person name="Grigoriev I.V."/>
            <person name="Hibbett D.S."/>
            <person name="Martin F."/>
            <person name="Nordberg H.P."/>
            <person name="Cantor M.N."/>
            <person name="Hua S.X."/>
        </authorList>
    </citation>
    <scope>NUCLEOTIDE SEQUENCE [LARGE SCALE GENOMIC DNA]</scope>
    <source>
        <strain evidence="3">h7</strain>
    </source>
</reference>
<sequence length="312" mass="32620">MSNGYNYADDNDPGVAYAGSWTQITKTGPYANSLHQTTQSGAGATIHFTGNLGRVFGSVPACDPSVHQEFVIVAIFLDDVSVAQVMQPCGTAARDNVMFYDSGTLSGGNQPHKLSAVNQLANCLPFQFSAFSWGVDSATAATATRIVAAPIYSIPPTTGVLSIIAIQGSSGSINRSMRGSSTISSGTSLAADSSPSSSSVQFVTVNGIVTSMVIAPAATGSGDNQGRSLSPSTGLIVGCIMGVLLFVILLILLLNFCRRRRNRLHATTQPSNADAITPFRLTESANNPSTGFPSRSRCCPTTSQILSFHTRR</sequence>
<keyword evidence="1" id="KW-0472">Membrane</keyword>
<evidence type="ECO:0000256" key="1">
    <source>
        <dbReference type="SAM" id="Phobius"/>
    </source>
</evidence>
<protein>
    <recommendedName>
        <fullName evidence="4">Transmembrane protein</fullName>
    </recommendedName>
</protein>
<evidence type="ECO:0008006" key="4">
    <source>
        <dbReference type="Google" id="ProtNLM"/>
    </source>
</evidence>
<feature type="transmembrane region" description="Helical" evidence="1">
    <location>
        <begin position="234"/>
        <end position="254"/>
    </location>
</feature>
<proteinExistence type="predicted"/>
<dbReference type="OrthoDB" id="3265734at2759"/>
<accession>A0A0C3CPF2</accession>
<dbReference type="AlphaFoldDB" id="A0A0C3CPF2"/>
<reference evidence="3" key="2">
    <citation type="submission" date="2015-01" db="EMBL/GenBank/DDBJ databases">
        <title>Evolutionary Origins and Diversification of the Mycorrhizal Mutualists.</title>
        <authorList>
            <consortium name="DOE Joint Genome Institute"/>
            <consortium name="Mycorrhizal Genomics Consortium"/>
            <person name="Kohler A."/>
            <person name="Kuo A."/>
            <person name="Nagy L.G."/>
            <person name="Floudas D."/>
            <person name="Copeland A."/>
            <person name="Barry K.W."/>
            <person name="Cichocki N."/>
            <person name="Veneault-Fourrey C."/>
            <person name="LaButti K."/>
            <person name="Lindquist E.A."/>
            <person name="Lipzen A."/>
            <person name="Lundell T."/>
            <person name="Morin E."/>
            <person name="Murat C."/>
            <person name="Riley R."/>
            <person name="Ohm R."/>
            <person name="Sun H."/>
            <person name="Tunlid A."/>
            <person name="Henrissat B."/>
            <person name="Grigoriev I.V."/>
            <person name="Hibbett D.S."/>
            <person name="Martin F."/>
        </authorList>
    </citation>
    <scope>NUCLEOTIDE SEQUENCE [LARGE SCALE GENOMIC DNA]</scope>
    <source>
        <strain evidence="3">h7</strain>
    </source>
</reference>
<evidence type="ECO:0000313" key="3">
    <source>
        <dbReference type="Proteomes" id="UP000053424"/>
    </source>
</evidence>
<name>A0A0C3CPF2_HEBCY</name>
<keyword evidence="1" id="KW-1133">Transmembrane helix</keyword>
<dbReference type="EMBL" id="KN831772">
    <property type="protein sequence ID" value="KIM45651.1"/>
    <property type="molecule type" value="Genomic_DNA"/>
</dbReference>
<keyword evidence="1" id="KW-0812">Transmembrane</keyword>
<dbReference type="HOGENOM" id="CLU_891545_0_0_1"/>
<gene>
    <name evidence="2" type="ORF">M413DRAFT_345108</name>
</gene>
<evidence type="ECO:0000313" key="2">
    <source>
        <dbReference type="EMBL" id="KIM45651.1"/>
    </source>
</evidence>
<organism evidence="2 3">
    <name type="scientific">Hebeloma cylindrosporum</name>
    <dbReference type="NCBI Taxonomy" id="76867"/>
    <lineage>
        <taxon>Eukaryota</taxon>
        <taxon>Fungi</taxon>
        <taxon>Dikarya</taxon>
        <taxon>Basidiomycota</taxon>
        <taxon>Agaricomycotina</taxon>
        <taxon>Agaricomycetes</taxon>
        <taxon>Agaricomycetidae</taxon>
        <taxon>Agaricales</taxon>
        <taxon>Agaricineae</taxon>
        <taxon>Hymenogastraceae</taxon>
        <taxon>Hebeloma</taxon>
    </lineage>
</organism>
<keyword evidence="3" id="KW-1185">Reference proteome</keyword>
<dbReference type="Proteomes" id="UP000053424">
    <property type="component" value="Unassembled WGS sequence"/>
</dbReference>